<feature type="region of interest" description="Disordered" evidence="1">
    <location>
        <begin position="361"/>
        <end position="398"/>
    </location>
</feature>
<feature type="compositionally biased region" description="Basic and acidic residues" evidence="1">
    <location>
        <begin position="361"/>
        <end position="373"/>
    </location>
</feature>
<keyword evidence="3" id="KW-1185">Reference proteome</keyword>
<feature type="region of interest" description="Disordered" evidence="1">
    <location>
        <begin position="524"/>
        <end position="545"/>
    </location>
</feature>
<comment type="caution">
    <text evidence="2">The sequence shown here is derived from an EMBL/GenBank/DDBJ whole genome shotgun (WGS) entry which is preliminary data.</text>
</comment>
<reference evidence="2 3" key="1">
    <citation type="submission" date="2017-08" db="EMBL/GenBank/DDBJ databases">
        <title>Acidophilic green algal genome provides insights into adaptation to an acidic environment.</title>
        <authorList>
            <person name="Hirooka S."/>
            <person name="Hirose Y."/>
            <person name="Kanesaki Y."/>
            <person name="Higuchi S."/>
            <person name="Fujiwara T."/>
            <person name="Onuma R."/>
            <person name="Era A."/>
            <person name="Ohbayashi R."/>
            <person name="Uzuka A."/>
            <person name="Nozaki H."/>
            <person name="Yoshikawa H."/>
            <person name="Miyagishima S.Y."/>
        </authorList>
    </citation>
    <scope>NUCLEOTIDE SEQUENCE [LARGE SCALE GENOMIC DNA]</scope>
    <source>
        <strain evidence="2 3">NIES-2499</strain>
    </source>
</reference>
<dbReference type="AlphaFoldDB" id="A0A250XS00"/>
<feature type="compositionally biased region" description="Basic and acidic residues" evidence="1">
    <location>
        <begin position="997"/>
        <end position="1013"/>
    </location>
</feature>
<evidence type="ECO:0000313" key="3">
    <source>
        <dbReference type="Proteomes" id="UP000232323"/>
    </source>
</evidence>
<proteinExistence type="predicted"/>
<protein>
    <submittedName>
        <fullName evidence="2">Uncharacterized protein</fullName>
    </submittedName>
</protein>
<organism evidence="2 3">
    <name type="scientific">Chlamydomonas eustigma</name>
    <dbReference type="NCBI Taxonomy" id="1157962"/>
    <lineage>
        <taxon>Eukaryota</taxon>
        <taxon>Viridiplantae</taxon>
        <taxon>Chlorophyta</taxon>
        <taxon>core chlorophytes</taxon>
        <taxon>Chlorophyceae</taxon>
        <taxon>CS clade</taxon>
        <taxon>Chlamydomonadales</taxon>
        <taxon>Chlamydomonadaceae</taxon>
        <taxon>Chlamydomonas</taxon>
    </lineage>
</organism>
<name>A0A250XS00_9CHLO</name>
<feature type="region of interest" description="Disordered" evidence="1">
    <location>
        <begin position="997"/>
        <end position="1019"/>
    </location>
</feature>
<dbReference type="STRING" id="1157962.A0A250XS00"/>
<evidence type="ECO:0000256" key="1">
    <source>
        <dbReference type="SAM" id="MobiDB-lite"/>
    </source>
</evidence>
<dbReference type="EMBL" id="BEGY01000187">
    <property type="protein sequence ID" value="GAX85719.1"/>
    <property type="molecule type" value="Genomic_DNA"/>
</dbReference>
<gene>
    <name evidence="2" type="ORF">CEUSTIGMA_g13134.t1</name>
</gene>
<sequence length="1019" mass="111929">MRFVPPAPPPAVTAFLATLVMYWAHRLLKLHHHRHCSSDLIRVVLFSQSTMCAHTSSILRLVEPRFLPLFLPSDERAQKDTEIKRDCAEIKQDGANGAEIKQDGANGAEIKQDGANGAEIKQDGANGAEIKQDGANGAEIKQDCANGAEIKQDCANGAEIKQDCANGADFKQDGANGAEIKQDCAEDGAGAEIKQDCANGAEIKQDGAVKEEAIITVTTDTGGVTLRCTDNQFMATSEAQRTLSRLIRLQDKYCANNGRELSLDSIPIRGKEACQFWNSAKTKRIPTEVRDVIIKRFLQFPSHKSDEHEHIVNFKPILKATKLRVADSDKREVQYADGTPPTSILDIIQCNTEALRDAVRKAKEERSLGHSDDAAAGSEQTPPGAPLKRRANEKTSPIRRMPSLLDNDLIDTWDAEEIAWSKLLLKFETSGVCPSFEGRRQFTFESDDDGPCVEPELQSWIDCDKALTKVLGSCSEPCRRLAKRLKRYQSLMADKVLPACCSTKVLKLGIPKLFSGMNEGSVVGGPSSAKGLRRPAARRTPSSPFGNAPLSLGNDLVFYRFIKRISRVNLVKTNFDNFGTAPSGLLLERDVPAVARPVHGVGGALAGPHHVQQSVGHLVSDGAPDARLENLVRRVGGVAVGGGDPVPRVPVAVSGQAGLARLAVGRKVTLGVQHEDLLGIRRVTVHARRDLVVAVVLAARVVLHRLQEAGHRAIAAKPAVRVLDIAADCALRRVKRCRHRRSAGSRARTRELLPVRREPAVAARGRVAAGRQGWLRWSRRRRWRRWRCCQLGVCCCQLGVCICQLGVRIIQEGLVSALETLNVGLVVLGHRREFTLDQCQGRRRLLQACSDFREAGCRLRAGDRQGLVERLEVSGRRGRIDADHATGQAADVLGRQGKQRRRRQSVERIRPVIGRIVWLHGAVDGVVRGEEAVAVADEDAHRIRGRAQWMRSDPGGREGDAGQRASVLVDDELPELVQLVRKEGLLLRTQRQRFEKMHGDHDNNDQEPHDAPPHAHHSN</sequence>
<evidence type="ECO:0000313" key="2">
    <source>
        <dbReference type="EMBL" id="GAX85719.1"/>
    </source>
</evidence>
<dbReference type="OrthoDB" id="9451635at2759"/>
<accession>A0A250XS00</accession>
<dbReference type="Proteomes" id="UP000232323">
    <property type="component" value="Unassembled WGS sequence"/>
</dbReference>